<dbReference type="EMBL" id="CADCWK010000045">
    <property type="protein sequence ID" value="CAA9547200.1"/>
    <property type="molecule type" value="Genomic_DNA"/>
</dbReference>
<sequence length="61" mass="6524">MTGRGGSPRVGKGNRGRRTAAGVGWWAQGPTRAGLSKQGCCRQYRPWNLPQASERTGEAPV</sequence>
<dbReference type="AlphaFoldDB" id="A0A6J4UDP4"/>
<proteinExistence type="predicted"/>
<evidence type="ECO:0000313" key="2">
    <source>
        <dbReference type="EMBL" id="CAA9547200.1"/>
    </source>
</evidence>
<organism evidence="2">
    <name type="scientific">uncultured Thermomicrobiales bacterium</name>
    <dbReference type="NCBI Taxonomy" id="1645740"/>
    <lineage>
        <taxon>Bacteria</taxon>
        <taxon>Pseudomonadati</taxon>
        <taxon>Thermomicrobiota</taxon>
        <taxon>Thermomicrobia</taxon>
        <taxon>Thermomicrobiales</taxon>
        <taxon>environmental samples</taxon>
    </lineage>
</organism>
<protein>
    <submittedName>
        <fullName evidence="2">Uncharacterized protein</fullName>
    </submittedName>
</protein>
<reference evidence="2" key="1">
    <citation type="submission" date="2020-02" db="EMBL/GenBank/DDBJ databases">
        <authorList>
            <person name="Meier V. D."/>
        </authorList>
    </citation>
    <scope>NUCLEOTIDE SEQUENCE</scope>
    <source>
        <strain evidence="2">AVDCRST_MAG33</strain>
    </source>
</reference>
<accession>A0A6J4UDP4</accession>
<feature type="region of interest" description="Disordered" evidence="1">
    <location>
        <begin position="1"/>
        <end position="37"/>
    </location>
</feature>
<evidence type="ECO:0000256" key="1">
    <source>
        <dbReference type="SAM" id="MobiDB-lite"/>
    </source>
</evidence>
<gene>
    <name evidence="2" type="ORF">AVDCRST_MAG33-570</name>
</gene>
<name>A0A6J4UDP4_9BACT</name>